<protein>
    <submittedName>
        <fullName evidence="2">Uncharacterized protein</fullName>
    </submittedName>
</protein>
<proteinExistence type="predicted"/>
<feature type="transmembrane region" description="Helical" evidence="1">
    <location>
        <begin position="29"/>
        <end position="46"/>
    </location>
</feature>
<keyword evidence="1" id="KW-0472">Membrane</keyword>
<organism evidence="2">
    <name type="scientific">Anguilla anguilla</name>
    <name type="common">European freshwater eel</name>
    <name type="synonym">Muraena anguilla</name>
    <dbReference type="NCBI Taxonomy" id="7936"/>
    <lineage>
        <taxon>Eukaryota</taxon>
        <taxon>Metazoa</taxon>
        <taxon>Chordata</taxon>
        <taxon>Craniata</taxon>
        <taxon>Vertebrata</taxon>
        <taxon>Euteleostomi</taxon>
        <taxon>Actinopterygii</taxon>
        <taxon>Neopterygii</taxon>
        <taxon>Teleostei</taxon>
        <taxon>Anguilliformes</taxon>
        <taxon>Anguillidae</taxon>
        <taxon>Anguilla</taxon>
    </lineage>
</organism>
<sequence length="110" mass="11905">MIGFVSSTSLASAFPDFFAVPLFALFDSSSILVSSTFVVLPLALLGRESRLTDSLVESLSPVTSSVSFCVNFLFVPLFARGTSSFTGFGFRFNSLRSAFSCGLSLFRVRF</sequence>
<accession>A0A0E9XLU0</accession>
<name>A0A0E9XLU0_ANGAN</name>
<feature type="transmembrane region" description="Helical" evidence="1">
    <location>
        <begin position="58"/>
        <end position="79"/>
    </location>
</feature>
<keyword evidence="1" id="KW-0812">Transmembrane</keyword>
<evidence type="ECO:0000313" key="2">
    <source>
        <dbReference type="EMBL" id="JAI03372.1"/>
    </source>
</evidence>
<keyword evidence="1" id="KW-1133">Transmembrane helix</keyword>
<reference evidence="2" key="2">
    <citation type="journal article" date="2015" name="Fish Shellfish Immunol.">
        <title>Early steps in the European eel (Anguilla anguilla)-Vibrio vulnificus interaction in the gills: Role of the RtxA13 toxin.</title>
        <authorList>
            <person name="Callol A."/>
            <person name="Pajuelo D."/>
            <person name="Ebbesson L."/>
            <person name="Teles M."/>
            <person name="MacKenzie S."/>
            <person name="Amaro C."/>
        </authorList>
    </citation>
    <scope>NUCLEOTIDE SEQUENCE</scope>
</reference>
<evidence type="ECO:0000256" key="1">
    <source>
        <dbReference type="SAM" id="Phobius"/>
    </source>
</evidence>
<dbReference type="AlphaFoldDB" id="A0A0E9XLU0"/>
<reference evidence="2" key="1">
    <citation type="submission" date="2014-11" db="EMBL/GenBank/DDBJ databases">
        <authorList>
            <person name="Amaro Gonzalez C."/>
        </authorList>
    </citation>
    <scope>NUCLEOTIDE SEQUENCE</scope>
</reference>
<dbReference type="EMBL" id="GBXM01005206">
    <property type="protein sequence ID" value="JAI03372.1"/>
    <property type="molecule type" value="Transcribed_RNA"/>
</dbReference>